<name>A0AA39UER5_9AGAR</name>
<sequence length="208" mass="23277">QDVILMLRLLNSILQVPQAKPDDLPSVQSSRCIICLLGRLYYHLLNAYLDVSLSLSEQLTHLSAATHIILAIYSRDKGDFIPAQLCYDTQSMIKNVYFSVAKAQWDRPLGKFYIILLGTDGEEKVFGQCRSMKGGDSGNDQLQLTNWLNGAENCVRILEEHPDWGGQSCCLKVQTLQNQGSEISCTMDHLNPCSWQGEVLLQNVTVTI</sequence>
<evidence type="ECO:0000313" key="2">
    <source>
        <dbReference type="Proteomes" id="UP001175227"/>
    </source>
</evidence>
<dbReference type="AlphaFoldDB" id="A0AA39UER5"/>
<organism evidence="1 2">
    <name type="scientific">Armillaria novae-zelandiae</name>
    <dbReference type="NCBI Taxonomy" id="153914"/>
    <lineage>
        <taxon>Eukaryota</taxon>
        <taxon>Fungi</taxon>
        <taxon>Dikarya</taxon>
        <taxon>Basidiomycota</taxon>
        <taxon>Agaricomycotina</taxon>
        <taxon>Agaricomycetes</taxon>
        <taxon>Agaricomycetidae</taxon>
        <taxon>Agaricales</taxon>
        <taxon>Marasmiineae</taxon>
        <taxon>Physalacriaceae</taxon>
        <taxon>Armillaria</taxon>
    </lineage>
</organism>
<dbReference type="EMBL" id="JAUEPR010000011">
    <property type="protein sequence ID" value="KAK0479504.1"/>
    <property type="molecule type" value="Genomic_DNA"/>
</dbReference>
<accession>A0AA39UER5</accession>
<keyword evidence="2" id="KW-1185">Reference proteome</keyword>
<feature type="non-terminal residue" evidence="1">
    <location>
        <position position="208"/>
    </location>
</feature>
<evidence type="ECO:0000313" key="1">
    <source>
        <dbReference type="EMBL" id="KAK0479504.1"/>
    </source>
</evidence>
<gene>
    <name evidence="1" type="ORF">IW261DRAFT_1287846</name>
</gene>
<comment type="caution">
    <text evidence="1">The sequence shown here is derived from an EMBL/GenBank/DDBJ whole genome shotgun (WGS) entry which is preliminary data.</text>
</comment>
<dbReference type="Proteomes" id="UP001175227">
    <property type="component" value="Unassembled WGS sequence"/>
</dbReference>
<feature type="non-terminal residue" evidence="1">
    <location>
        <position position="1"/>
    </location>
</feature>
<proteinExistence type="predicted"/>
<protein>
    <submittedName>
        <fullName evidence="1">Uncharacterized protein</fullName>
    </submittedName>
</protein>
<reference evidence="1" key="1">
    <citation type="submission" date="2023-06" db="EMBL/GenBank/DDBJ databases">
        <authorList>
            <consortium name="Lawrence Berkeley National Laboratory"/>
            <person name="Ahrendt S."/>
            <person name="Sahu N."/>
            <person name="Indic B."/>
            <person name="Wong-Bajracharya J."/>
            <person name="Merenyi Z."/>
            <person name="Ke H.-M."/>
            <person name="Monk M."/>
            <person name="Kocsube S."/>
            <person name="Drula E."/>
            <person name="Lipzen A."/>
            <person name="Balint B."/>
            <person name="Henrissat B."/>
            <person name="Andreopoulos B."/>
            <person name="Martin F.M."/>
            <person name="Harder C.B."/>
            <person name="Rigling D."/>
            <person name="Ford K.L."/>
            <person name="Foster G.D."/>
            <person name="Pangilinan J."/>
            <person name="Papanicolaou A."/>
            <person name="Barry K."/>
            <person name="LaButti K."/>
            <person name="Viragh M."/>
            <person name="Koriabine M."/>
            <person name="Yan M."/>
            <person name="Riley R."/>
            <person name="Champramary S."/>
            <person name="Plett K.L."/>
            <person name="Tsai I.J."/>
            <person name="Slot J."/>
            <person name="Sipos G."/>
            <person name="Plett J."/>
            <person name="Nagy L.G."/>
            <person name="Grigoriev I.V."/>
        </authorList>
    </citation>
    <scope>NUCLEOTIDE SEQUENCE</scope>
    <source>
        <strain evidence="1">ICMP 16352</strain>
    </source>
</reference>